<dbReference type="STRING" id="47500.AF333_16590"/>
<keyword evidence="2" id="KW-0812">Transmembrane</keyword>
<reference evidence="5 7" key="2">
    <citation type="submission" date="2016-10" db="EMBL/GenBank/DDBJ databases">
        <authorList>
            <person name="de Groot N.N."/>
        </authorList>
    </citation>
    <scope>NUCLEOTIDE SEQUENCE [LARGE SCALE GENOMIC DNA]</scope>
    <source>
        <strain evidence="5 7">DSM 2895</strain>
    </source>
</reference>
<dbReference type="Pfam" id="PF09335">
    <property type="entry name" value="VTT_dom"/>
    <property type="match status" value="1"/>
</dbReference>
<dbReference type="Proteomes" id="UP000037269">
    <property type="component" value="Unassembled WGS sequence"/>
</dbReference>
<accession>A0A0D1XYT9</accession>
<comment type="similarity">
    <text evidence="1">Belongs to the DedA family.</text>
</comment>
<evidence type="ECO:0000256" key="1">
    <source>
        <dbReference type="ARBA" id="ARBA00010792"/>
    </source>
</evidence>
<dbReference type="RefSeq" id="WP_043065246.1">
    <property type="nucleotide sequence ID" value="NZ_BJOA01000072.1"/>
</dbReference>
<dbReference type="PANTHER" id="PTHR42709">
    <property type="entry name" value="ALKALINE PHOSPHATASE LIKE PROTEIN"/>
    <property type="match status" value="1"/>
</dbReference>
<feature type="transmembrane region" description="Helical" evidence="2">
    <location>
        <begin position="100"/>
        <end position="116"/>
    </location>
</feature>
<protein>
    <submittedName>
        <fullName evidence="4">Alkaline phosphatase</fullName>
    </submittedName>
    <submittedName>
        <fullName evidence="5">Membrane protein DedA, SNARE-associated domain</fullName>
    </submittedName>
</protein>
<dbReference type="OrthoDB" id="9782291at2"/>
<dbReference type="PATRIC" id="fig|47500.8.peg.5705"/>
<dbReference type="InterPro" id="IPR051311">
    <property type="entry name" value="DedA_domain"/>
</dbReference>
<feature type="transmembrane region" description="Helical" evidence="2">
    <location>
        <begin position="136"/>
        <end position="154"/>
    </location>
</feature>
<evidence type="ECO:0000313" key="5">
    <source>
        <dbReference type="EMBL" id="SDJ57648.1"/>
    </source>
</evidence>
<organism evidence="4 6">
    <name type="scientific">Aneurinibacillus migulanus</name>
    <name type="common">Bacillus migulanus</name>
    <dbReference type="NCBI Taxonomy" id="47500"/>
    <lineage>
        <taxon>Bacteria</taxon>
        <taxon>Bacillati</taxon>
        <taxon>Bacillota</taxon>
        <taxon>Bacilli</taxon>
        <taxon>Bacillales</taxon>
        <taxon>Paenibacillaceae</taxon>
        <taxon>Aneurinibacillus group</taxon>
        <taxon>Aneurinibacillus</taxon>
    </lineage>
</organism>
<keyword evidence="2" id="KW-1133">Transmembrane helix</keyword>
<feature type="transmembrane region" description="Helical" evidence="2">
    <location>
        <begin position="12"/>
        <end position="30"/>
    </location>
</feature>
<dbReference type="PANTHER" id="PTHR42709:SF9">
    <property type="entry name" value="ALKALINE PHOSPHATASE LIKE PROTEIN"/>
    <property type="match status" value="1"/>
</dbReference>
<evidence type="ECO:0000313" key="4">
    <source>
        <dbReference type="EMBL" id="KON96858.1"/>
    </source>
</evidence>
<proteinExistence type="inferred from homology"/>
<gene>
    <name evidence="4" type="ORF">AF333_16590</name>
    <name evidence="5" type="ORF">SAMN04487909_12140</name>
</gene>
<evidence type="ECO:0000313" key="6">
    <source>
        <dbReference type="Proteomes" id="UP000037269"/>
    </source>
</evidence>
<dbReference type="AlphaFoldDB" id="A0A0D1XYT9"/>
<evidence type="ECO:0000259" key="3">
    <source>
        <dbReference type="Pfam" id="PF09335"/>
    </source>
</evidence>
<keyword evidence="2" id="KW-0472">Membrane</keyword>
<name>A0A0D1XYT9_ANEMI</name>
<keyword evidence="6" id="KW-1185">Reference proteome</keyword>
<sequence>MEQQLGEWLGHYGYIGIILALVGGIVGLPIPDEILMTFVGYNIFRGRMEYALALGCASFGSMAGVTVNYLLGRKLGLPFLRKFGPKFGINGKKIAYTRRLFRKFDAFLLFIGYFIPGARHLTPYLAGISKLRFYKFALYAYPGGLFWSFTFITLGWKLGERWSVFEHRMVEYKPYVLLFIACVILLIFLYVKFMRKSSS</sequence>
<dbReference type="GO" id="GO:0005886">
    <property type="term" value="C:plasma membrane"/>
    <property type="evidence" value="ECO:0007669"/>
    <property type="project" value="TreeGrafter"/>
</dbReference>
<feature type="domain" description="VTT" evidence="3">
    <location>
        <begin position="30"/>
        <end position="156"/>
    </location>
</feature>
<evidence type="ECO:0000313" key="7">
    <source>
        <dbReference type="Proteomes" id="UP000182836"/>
    </source>
</evidence>
<feature type="transmembrane region" description="Helical" evidence="2">
    <location>
        <begin position="175"/>
        <end position="193"/>
    </location>
</feature>
<dbReference type="InterPro" id="IPR032816">
    <property type="entry name" value="VTT_dom"/>
</dbReference>
<dbReference type="GeneID" id="42306789"/>
<dbReference type="Proteomes" id="UP000182836">
    <property type="component" value="Unassembled WGS sequence"/>
</dbReference>
<dbReference type="EMBL" id="FNED01000021">
    <property type="protein sequence ID" value="SDJ57648.1"/>
    <property type="molecule type" value="Genomic_DNA"/>
</dbReference>
<dbReference type="EMBL" id="LGUG01000004">
    <property type="protein sequence ID" value="KON96858.1"/>
    <property type="molecule type" value="Genomic_DNA"/>
</dbReference>
<evidence type="ECO:0000256" key="2">
    <source>
        <dbReference type="SAM" id="Phobius"/>
    </source>
</evidence>
<feature type="transmembrane region" description="Helical" evidence="2">
    <location>
        <begin position="50"/>
        <end position="71"/>
    </location>
</feature>
<reference evidence="4 6" key="1">
    <citation type="submission" date="2015-07" db="EMBL/GenBank/DDBJ databases">
        <title>Fjat-14205 dsm 2895.</title>
        <authorList>
            <person name="Liu B."/>
            <person name="Wang J."/>
            <person name="Zhu Y."/>
            <person name="Liu G."/>
            <person name="Chen Q."/>
            <person name="Chen Z."/>
            <person name="Lan J."/>
            <person name="Che J."/>
            <person name="Ge C."/>
            <person name="Shi H."/>
            <person name="Pan Z."/>
            <person name="Liu X."/>
        </authorList>
    </citation>
    <scope>NUCLEOTIDE SEQUENCE [LARGE SCALE GENOMIC DNA]</scope>
    <source>
        <strain evidence="4 6">DSM 2895</strain>
    </source>
</reference>